<dbReference type="PANTHER" id="PTHR30250">
    <property type="entry name" value="PST FAMILY PREDICTED COLANIC ACID TRANSPORTER"/>
    <property type="match status" value="1"/>
</dbReference>
<evidence type="ECO:0000256" key="4">
    <source>
        <dbReference type="ARBA" id="ARBA00022989"/>
    </source>
</evidence>
<dbReference type="PANTHER" id="PTHR30250:SF11">
    <property type="entry name" value="O-ANTIGEN TRANSPORTER-RELATED"/>
    <property type="match status" value="1"/>
</dbReference>
<evidence type="ECO:0000256" key="5">
    <source>
        <dbReference type="ARBA" id="ARBA00023136"/>
    </source>
</evidence>
<dbReference type="KEGG" id="mgel:G5B37_10355"/>
<evidence type="ECO:0000256" key="3">
    <source>
        <dbReference type="ARBA" id="ARBA00022692"/>
    </source>
</evidence>
<dbReference type="RefSeq" id="WP_164679962.1">
    <property type="nucleotide sequence ID" value="NZ_CP049057.1"/>
</dbReference>
<feature type="transmembrane region" description="Helical" evidence="6">
    <location>
        <begin position="401"/>
        <end position="423"/>
    </location>
</feature>
<name>A0A6G6GN81_9FLAO</name>
<dbReference type="Pfam" id="PF01943">
    <property type="entry name" value="Polysacc_synt"/>
    <property type="match status" value="1"/>
</dbReference>
<feature type="transmembrane region" description="Helical" evidence="6">
    <location>
        <begin position="267"/>
        <end position="289"/>
    </location>
</feature>
<organism evidence="7 8">
    <name type="scientific">Rasiella rasia</name>
    <dbReference type="NCBI Taxonomy" id="2744027"/>
    <lineage>
        <taxon>Bacteria</taxon>
        <taxon>Pseudomonadati</taxon>
        <taxon>Bacteroidota</taxon>
        <taxon>Flavobacteriia</taxon>
        <taxon>Flavobacteriales</taxon>
        <taxon>Flavobacteriaceae</taxon>
        <taxon>Rasiella</taxon>
    </lineage>
</organism>
<evidence type="ECO:0000256" key="1">
    <source>
        <dbReference type="ARBA" id="ARBA00004651"/>
    </source>
</evidence>
<dbReference type="InterPro" id="IPR050833">
    <property type="entry name" value="Poly_Biosynth_Transport"/>
</dbReference>
<feature type="transmembrane region" description="Helical" evidence="6">
    <location>
        <begin position="376"/>
        <end position="395"/>
    </location>
</feature>
<feature type="transmembrane region" description="Helical" evidence="6">
    <location>
        <begin position="41"/>
        <end position="62"/>
    </location>
</feature>
<reference evidence="7 8" key="1">
    <citation type="submission" date="2020-02" db="EMBL/GenBank/DDBJ databases">
        <title>Complete genome sequence of Flavobacteriaceae bacterium.</title>
        <authorList>
            <person name="Kim S.-J."/>
            <person name="Kim Y.-S."/>
            <person name="Kim K.-H."/>
        </authorList>
    </citation>
    <scope>NUCLEOTIDE SEQUENCE [LARGE SCALE GENOMIC DNA]</scope>
    <source>
        <strain evidence="7 8">RR4-40</strain>
    </source>
</reference>
<keyword evidence="4 6" id="KW-1133">Transmembrane helix</keyword>
<feature type="transmembrane region" description="Helical" evidence="6">
    <location>
        <begin position="192"/>
        <end position="215"/>
    </location>
</feature>
<feature type="transmembrane region" description="Helical" evidence="6">
    <location>
        <begin position="435"/>
        <end position="452"/>
    </location>
</feature>
<feature type="transmembrane region" description="Helical" evidence="6">
    <location>
        <begin position="83"/>
        <end position="101"/>
    </location>
</feature>
<proteinExistence type="predicted"/>
<feature type="transmembrane region" description="Helical" evidence="6">
    <location>
        <begin position="151"/>
        <end position="172"/>
    </location>
</feature>
<keyword evidence="8" id="KW-1185">Reference proteome</keyword>
<dbReference type="GO" id="GO:0005886">
    <property type="term" value="C:plasma membrane"/>
    <property type="evidence" value="ECO:0007669"/>
    <property type="project" value="UniProtKB-SubCell"/>
</dbReference>
<feature type="transmembrane region" description="Helical" evidence="6">
    <location>
        <begin position="12"/>
        <end position="35"/>
    </location>
</feature>
<feature type="transmembrane region" description="Helical" evidence="6">
    <location>
        <begin position="458"/>
        <end position="476"/>
    </location>
</feature>
<feature type="transmembrane region" description="Helical" evidence="6">
    <location>
        <begin position="342"/>
        <end position="364"/>
    </location>
</feature>
<dbReference type="EMBL" id="CP049057">
    <property type="protein sequence ID" value="QIE59950.1"/>
    <property type="molecule type" value="Genomic_DNA"/>
</dbReference>
<feature type="transmembrane region" description="Helical" evidence="6">
    <location>
        <begin position="227"/>
        <end position="247"/>
    </location>
</feature>
<accession>A0A6G6GN81</accession>
<sequence length="486" mass="54870">MGLFKKLFQQTFIYGLATVLPRALAIVLVPLYTAVMMPSEFGVYATLMSYIILGNVLLSYGMETAFFRFINKHEDQKRVVERTVLSSLTLTTLLFLTGTLLCREPLAAYIDFKTEYVTYALLILSLDALVILPFAWFRANEKPMRYAAIKILNVCINLGCNLFFFLMLPQLVTEGVDSFWNSIYTEENKVVYVFVSNTIASGCTLLLLLPLYLKIGFGIDKVLWKKMLKYAFPVLVAGIAFSINEAFDKILLKYLLPENIAETEVGVYAACYKLGVFMTLFATAFRLGIEPFFFNHAKSENAKTTYATITKYFSIFGSIILLFVIVYIDVFKRLLIADSEYWVALSIVPIILLANLCLGIYHNLSVWYKVTDRTQFGAYISIAGALITLALNFILIPLMSYMGSAIATLAAYGTMMFLSYFFGRKYYAVPYDIKKIGGYLLLSVAFSGVAFYVFEGNLLIGTVLLLVFLLLVILSEKNDLKRIIKK</sequence>
<dbReference type="AlphaFoldDB" id="A0A6G6GN81"/>
<evidence type="ECO:0000313" key="7">
    <source>
        <dbReference type="EMBL" id="QIE59950.1"/>
    </source>
</evidence>
<evidence type="ECO:0000256" key="6">
    <source>
        <dbReference type="SAM" id="Phobius"/>
    </source>
</evidence>
<dbReference type="Proteomes" id="UP000505306">
    <property type="component" value="Chromosome"/>
</dbReference>
<feature type="transmembrane region" description="Helical" evidence="6">
    <location>
        <begin position="309"/>
        <end position="330"/>
    </location>
</feature>
<evidence type="ECO:0000256" key="2">
    <source>
        <dbReference type="ARBA" id="ARBA00022475"/>
    </source>
</evidence>
<keyword evidence="3 6" id="KW-0812">Transmembrane</keyword>
<evidence type="ECO:0000313" key="8">
    <source>
        <dbReference type="Proteomes" id="UP000505306"/>
    </source>
</evidence>
<feature type="transmembrane region" description="Helical" evidence="6">
    <location>
        <begin position="116"/>
        <end position="139"/>
    </location>
</feature>
<comment type="subcellular location">
    <subcellularLocation>
        <location evidence="1">Cell membrane</location>
        <topology evidence="1">Multi-pass membrane protein</topology>
    </subcellularLocation>
</comment>
<protein>
    <submittedName>
        <fullName evidence="7">Oligosaccharide flippase family protein</fullName>
    </submittedName>
</protein>
<keyword evidence="5 6" id="KW-0472">Membrane</keyword>
<gene>
    <name evidence="7" type="ORF">G5B37_10355</name>
</gene>
<keyword evidence="2" id="KW-1003">Cell membrane</keyword>
<dbReference type="InterPro" id="IPR002797">
    <property type="entry name" value="Polysacc_synth"/>
</dbReference>